<dbReference type="GO" id="GO:0001522">
    <property type="term" value="P:pseudouridine synthesis"/>
    <property type="evidence" value="ECO:0007669"/>
    <property type="project" value="InterPro"/>
</dbReference>
<dbReference type="GO" id="GO:0006396">
    <property type="term" value="P:RNA processing"/>
    <property type="evidence" value="ECO:0007669"/>
    <property type="project" value="UniProtKB-ARBA"/>
</dbReference>
<dbReference type="OrthoDB" id="9807829at2"/>
<dbReference type="RefSeq" id="WP_091714451.1">
    <property type="nucleotide sequence ID" value="NZ_FOSH01000012.1"/>
</dbReference>
<evidence type="ECO:0000313" key="3">
    <source>
        <dbReference type="Proteomes" id="UP000198924"/>
    </source>
</evidence>
<evidence type="ECO:0000313" key="2">
    <source>
        <dbReference type="EMBL" id="SFK47849.1"/>
    </source>
</evidence>
<keyword evidence="3" id="KW-1185">Reference proteome</keyword>
<organism evidence="2 3">
    <name type="scientific">Methylophaga sulfidovorans</name>
    <dbReference type="NCBI Taxonomy" id="45496"/>
    <lineage>
        <taxon>Bacteria</taxon>
        <taxon>Pseudomonadati</taxon>
        <taxon>Pseudomonadota</taxon>
        <taxon>Gammaproteobacteria</taxon>
        <taxon>Thiotrichales</taxon>
        <taxon>Piscirickettsiaceae</taxon>
        <taxon>Methylophaga</taxon>
    </lineage>
</organism>
<feature type="domain" description="Pseudouridine synthase RsuA/RluA-like" evidence="1">
    <location>
        <begin position="93"/>
        <end position="234"/>
    </location>
</feature>
<dbReference type="PANTHER" id="PTHR21600">
    <property type="entry name" value="MITOCHONDRIAL RNA PSEUDOURIDINE SYNTHASE"/>
    <property type="match status" value="1"/>
</dbReference>
<evidence type="ECO:0000259" key="1">
    <source>
        <dbReference type="Pfam" id="PF00849"/>
    </source>
</evidence>
<dbReference type="STRING" id="45496.SAMN04488079_11236"/>
<sequence length="279" mass="32011">MSYHTDRFEIHLPIEKSGANAVDLLADACALSKQHLKRIMLKGAVWVSVGKKTQRLRRAKRLLKAGETLHLYYDKAVLERETAEPELIADYGHYSVWNKPYGVLSQGSKWGDHCTVTRWAEQELKPQRNAFVVHRLDRAANGLIVIAHEKQAAAKLSALFQQRDIEKRYRIWVEGEFSAKATVDKPISVDEPIDGRHARSHFVFMEYDSAKQQTLLDVSIETGRKHQIRRHAASLGFPVIGDRLYGQRKTNENLQLSAYYLAFTCPFTQQHREFNLLAD</sequence>
<name>A0A1I3ZWF2_9GAMM</name>
<dbReference type="InterPro" id="IPR020103">
    <property type="entry name" value="PsdUridine_synth_cat_dom_sf"/>
</dbReference>
<gene>
    <name evidence="2" type="ORF">SAMN04488079_11236</name>
</gene>
<dbReference type="Proteomes" id="UP000198924">
    <property type="component" value="Unassembled WGS sequence"/>
</dbReference>
<dbReference type="EMBL" id="FOSH01000012">
    <property type="protein sequence ID" value="SFK47849.1"/>
    <property type="molecule type" value="Genomic_DNA"/>
</dbReference>
<reference evidence="3" key="1">
    <citation type="submission" date="2016-10" db="EMBL/GenBank/DDBJ databases">
        <authorList>
            <person name="Varghese N."/>
            <person name="Submissions S."/>
        </authorList>
    </citation>
    <scope>NUCLEOTIDE SEQUENCE [LARGE SCALE GENOMIC DNA]</scope>
    <source>
        <strain evidence="3">DSM 11578</strain>
    </source>
</reference>
<dbReference type="InterPro" id="IPR006145">
    <property type="entry name" value="PsdUridine_synth_RsuA/RluA"/>
</dbReference>
<dbReference type="Pfam" id="PF00849">
    <property type="entry name" value="PseudoU_synth_2"/>
    <property type="match status" value="1"/>
</dbReference>
<proteinExistence type="predicted"/>
<dbReference type="GO" id="GO:0009982">
    <property type="term" value="F:pseudouridine synthase activity"/>
    <property type="evidence" value="ECO:0007669"/>
    <property type="project" value="InterPro"/>
</dbReference>
<protein>
    <submittedName>
        <fullName evidence="2">tRNA pseudouridine32 synthase / 23S rRNA pseudouridine746 synthase</fullName>
    </submittedName>
</protein>
<dbReference type="CDD" id="cd02869">
    <property type="entry name" value="PseudoU_synth_RluA_like"/>
    <property type="match status" value="1"/>
</dbReference>
<dbReference type="InterPro" id="IPR050188">
    <property type="entry name" value="RluA_PseudoU_synthase"/>
</dbReference>
<dbReference type="AlphaFoldDB" id="A0A1I3ZWF2"/>
<dbReference type="Gene3D" id="3.30.2350.10">
    <property type="entry name" value="Pseudouridine synthase"/>
    <property type="match status" value="1"/>
</dbReference>
<dbReference type="GO" id="GO:0003723">
    <property type="term" value="F:RNA binding"/>
    <property type="evidence" value="ECO:0007669"/>
    <property type="project" value="InterPro"/>
</dbReference>
<dbReference type="GO" id="GO:0140098">
    <property type="term" value="F:catalytic activity, acting on RNA"/>
    <property type="evidence" value="ECO:0007669"/>
    <property type="project" value="UniProtKB-ARBA"/>
</dbReference>
<dbReference type="SUPFAM" id="SSF55120">
    <property type="entry name" value="Pseudouridine synthase"/>
    <property type="match status" value="1"/>
</dbReference>
<accession>A0A1I3ZWF2</accession>